<comment type="caution">
    <text evidence="2">The sequence shown here is derived from an EMBL/GenBank/DDBJ whole genome shotgun (WGS) entry which is preliminary data.</text>
</comment>
<evidence type="ECO:0000313" key="3">
    <source>
        <dbReference type="Proteomes" id="UP000256530"/>
    </source>
</evidence>
<feature type="compositionally biased region" description="Low complexity" evidence="1">
    <location>
        <begin position="13"/>
        <end position="25"/>
    </location>
</feature>
<evidence type="ECO:0000313" key="2">
    <source>
        <dbReference type="EMBL" id="REF33253.1"/>
    </source>
</evidence>
<dbReference type="AlphaFoldDB" id="A0A3D9UXF4"/>
<dbReference type="Proteomes" id="UP000256530">
    <property type="component" value="Unassembled WGS sequence"/>
</dbReference>
<accession>A0A3D9UXF4</accession>
<dbReference type="EMBL" id="QTTY01000014">
    <property type="protein sequence ID" value="REF33253.1"/>
    <property type="molecule type" value="Genomic_DNA"/>
</dbReference>
<feature type="compositionally biased region" description="Polar residues" evidence="1">
    <location>
        <begin position="26"/>
        <end position="45"/>
    </location>
</feature>
<gene>
    <name evidence="2" type="ORF">DET55_11486</name>
</gene>
<organism evidence="2 3">
    <name type="scientific">Bacillus mycoides</name>
    <dbReference type="NCBI Taxonomy" id="1405"/>
    <lineage>
        <taxon>Bacteria</taxon>
        <taxon>Bacillati</taxon>
        <taxon>Bacillota</taxon>
        <taxon>Bacilli</taxon>
        <taxon>Bacillales</taxon>
        <taxon>Bacillaceae</taxon>
        <taxon>Bacillus</taxon>
        <taxon>Bacillus cereus group</taxon>
    </lineage>
</organism>
<protein>
    <submittedName>
        <fullName evidence="2">Uncharacterized protein</fullName>
    </submittedName>
</protein>
<name>A0A3D9UXF4_BACMY</name>
<dbReference type="RefSeq" id="WP_220376285.1">
    <property type="nucleotide sequence ID" value="NZ_QTTY01000014.1"/>
</dbReference>
<reference evidence="2 3" key="1">
    <citation type="submission" date="2018-08" db="EMBL/GenBank/DDBJ databases">
        <title>Freshwater and sediment microbial communities from various areas in North America, analyzing microbe dynamics in response to fracking.</title>
        <authorList>
            <person name="Lamendella R."/>
        </authorList>
    </citation>
    <scope>NUCLEOTIDE SEQUENCE [LARGE SCALE GENOMIC DNA]</scope>
    <source>
        <strain evidence="2 3">DB-1</strain>
    </source>
</reference>
<sequence>MSRLELSSKHQIVKSGSVTKKSGSSLNESTLPVKNRVTNKQGNTSTGFKAEKIDFADAMKQNKKLGVTGEKLVYKYEIDCLTQNGRYDLANLHL</sequence>
<feature type="region of interest" description="Disordered" evidence="1">
    <location>
        <begin position="1"/>
        <end position="45"/>
    </location>
</feature>
<proteinExistence type="predicted"/>
<evidence type="ECO:0000256" key="1">
    <source>
        <dbReference type="SAM" id="MobiDB-lite"/>
    </source>
</evidence>